<feature type="transmembrane region" description="Helical" evidence="2">
    <location>
        <begin position="39"/>
        <end position="56"/>
    </location>
</feature>
<gene>
    <name evidence="3" type="ORF">H9815_20405</name>
</gene>
<reference evidence="3" key="1">
    <citation type="journal article" date="2021" name="PeerJ">
        <title>Extensive microbial diversity within the chicken gut microbiome revealed by metagenomics and culture.</title>
        <authorList>
            <person name="Gilroy R."/>
            <person name="Ravi A."/>
            <person name="Getino M."/>
            <person name="Pursley I."/>
            <person name="Horton D.L."/>
            <person name="Alikhan N.F."/>
            <person name="Baker D."/>
            <person name="Gharbi K."/>
            <person name="Hall N."/>
            <person name="Watson M."/>
            <person name="Adriaenssens E.M."/>
            <person name="Foster-Nyarko E."/>
            <person name="Jarju S."/>
            <person name="Secka A."/>
            <person name="Antonio M."/>
            <person name="Oren A."/>
            <person name="Chaudhuri R.R."/>
            <person name="La Ragione R."/>
            <person name="Hildebrand F."/>
            <person name="Pallen M.J."/>
        </authorList>
    </citation>
    <scope>NUCLEOTIDE SEQUENCE</scope>
    <source>
        <strain evidence="3">ChiGjej4B4-7305</strain>
    </source>
</reference>
<protein>
    <submittedName>
        <fullName evidence="3">DUF3040 domain-containing protein</fullName>
    </submittedName>
</protein>
<keyword evidence="2" id="KW-0472">Membrane</keyword>
<dbReference type="InterPro" id="IPR021401">
    <property type="entry name" value="DUF3040"/>
</dbReference>
<dbReference type="AlphaFoldDB" id="A0A9D2EIV6"/>
<feature type="transmembrane region" description="Helical" evidence="2">
    <location>
        <begin position="62"/>
        <end position="81"/>
    </location>
</feature>
<reference evidence="3" key="2">
    <citation type="submission" date="2021-04" db="EMBL/GenBank/DDBJ databases">
        <authorList>
            <person name="Gilroy R."/>
        </authorList>
    </citation>
    <scope>NUCLEOTIDE SEQUENCE</scope>
    <source>
        <strain evidence="3">ChiGjej4B4-7305</strain>
    </source>
</reference>
<dbReference type="EMBL" id="DXBY01000347">
    <property type="protein sequence ID" value="HIZ38146.1"/>
    <property type="molecule type" value="Genomic_DNA"/>
</dbReference>
<dbReference type="Proteomes" id="UP000824037">
    <property type="component" value="Unassembled WGS sequence"/>
</dbReference>
<proteinExistence type="predicted"/>
<evidence type="ECO:0000256" key="2">
    <source>
        <dbReference type="SAM" id="Phobius"/>
    </source>
</evidence>
<feature type="compositionally biased region" description="Basic and acidic residues" evidence="1">
    <location>
        <begin position="111"/>
        <end position="125"/>
    </location>
</feature>
<organism evidence="3 4">
    <name type="scientific">Candidatus Ruania gallistercoris</name>
    <dbReference type="NCBI Taxonomy" id="2838746"/>
    <lineage>
        <taxon>Bacteria</taxon>
        <taxon>Bacillati</taxon>
        <taxon>Actinomycetota</taxon>
        <taxon>Actinomycetes</taxon>
        <taxon>Micrococcales</taxon>
        <taxon>Ruaniaceae</taxon>
        <taxon>Ruania</taxon>
    </lineage>
</organism>
<sequence>MPLSEYEQRVLEEMEQQLRSDDPKLADTISGAAVRRPRNVVLGTLLGLAGIGLLVAGAATSYVVLGIVGFLAMFAGVMLAISRPKRVAAPPAEASNVHELKRKQSGGFMSKLEDRWDHRRDDDGR</sequence>
<dbReference type="Pfam" id="PF11239">
    <property type="entry name" value="DUF3040"/>
    <property type="match status" value="1"/>
</dbReference>
<evidence type="ECO:0000313" key="3">
    <source>
        <dbReference type="EMBL" id="HIZ38146.1"/>
    </source>
</evidence>
<comment type="caution">
    <text evidence="3">The sequence shown here is derived from an EMBL/GenBank/DDBJ whole genome shotgun (WGS) entry which is preliminary data.</text>
</comment>
<accession>A0A9D2EIV6</accession>
<keyword evidence="2" id="KW-1133">Transmembrane helix</keyword>
<keyword evidence="2" id="KW-0812">Transmembrane</keyword>
<feature type="region of interest" description="Disordered" evidence="1">
    <location>
        <begin position="87"/>
        <end position="125"/>
    </location>
</feature>
<name>A0A9D2EIV6_9MICO</name>
<evidence type="ECO:0000313" key="4">
    <source>
        <dbReference type="Proteomes" id="UP000824037"/>
    </source>
</evidence>
<evidence type="ECO:0000256" key="1">
    <source>
        <dbReference type="SAM" id="MobiDB-lite"/>
    </source>
</evidence>